<evidence type="ECO:0000256" key="6">
    <source>
        <dbReference type="ARBA" id="ARBA00049244"/>
    </source>
</evidence>
<dbReference type="SUPFAM" id="SSF89550">
    <property type="entry name" value="PHP domain-like"/>
    <property type="match status" value="1"/>
</dbReference>
<sequence length="1013" mass="117553">MYINLKLHSDYDLLVAASKIEDYLEKAKKINMPCISVSNTNLFNAINNYILSKSYGIRYIFSLEVDGFNLYAKNIKGYKKLIYLASLDKASYSNLQKNCENLVVITGSFNSYIYEKLKNNEFDKAYDLVLEYKENFSDFYIEIPTFIAKTNLIDSYIQLIKATNVNYVITSDTYYLEKEDEYLQDVILSIKENKTVSRLKKTYPSNLYFKTYEELKDEFIELEDEIFSKGVKNTFEIAKKCDVEINFNELKLPKYEKNIDEKEELKIRVLNALEKINKSDDSEYINRLDYELEVIDKMKFNSYFLITQDIVNYARQNDILVGVGRGSAAGSLVSYLLNITKVDPIKYKLIFERFLNEKRQGMPDIDIDIEAKKRDLLINYVVSKYGIEYVSNIISFSKLKEKQIEKDLKRVLDRNANFTKIISKLLNNVRHTSIHASGLIISQDKLVEDVPVIYDKNTNTNVSQYDMKELEKLGLLKMDFLALANLDIVADTLKEINLSLDDIRLDDSNTFSMYNSGDTVGIFQVEAYGMTELIKKMKINSVEDISLALALYRPGPLASGMVDKLLQRKNNNEKIEYDIDDLKDILDESFGVIIYQEQVMKIATKIAGFSLVEADILRKAISKKKADLIEKLKDNFISGAIKNGYEKEKVKKLYELIENFAEYGFNKAHSISYAITSYYTAYLKTNFKKEYMTSLLNHKITDFSKLNVYYNELLKYNIDLFGVDINKSDIYFKVENEGIRYGIYSISGISKNFSNDIVKERELRGNFLNINDFAVRMIKYGLNEKNLKILAESGAFLEFNMTRAEISENAQEIIEIATKKNDDEKNITRKLFYTGEVEEKIYLKKDIKEYTKEKINLLEFKNLGIALKNTSSFEYKMIYSIFSNIDNYYLAFVSSKDKLFINGLEYEVRNINLSMYINKICVAKLDKNKIVSIYTLKDSLFSKNTRVYISIDELSDDIKVKLKDLIRNNGGSNRVFFYQNKKKLESNTYVDLNLDTLTSLVNKVGIKNIRIKL</sequence>
<dbReference type="InterPro" id="IPR011708">
    <property type="entry name" value="DNA_pol3_alpha_NTPase_dom"/>
</dbReference>
<dbReference type="GO" id="GO:0003887">
    <property type="term" value="F:DNA-directed DNA polymerase activity"/>
    <property type="evidence" value="ECO:0007669"/>
    <property type="project" value="UniProtKB-KW"/>
</dbReference>
<dbReference type="InterPro" id="IPR029460">
    <property type="entry name" value="DNAPol_HHH"/>
</dbReference>
<keyword evidence="5" id="KW-0239">DNA-directed DNA polymerase</keyword>
<keyword evidence="4" id="KW-0235">DNA replication</keyword>
<feature type="domain" description="Bacterial DNA polymerase III alpha subunit NTPase" evidence="8">
    <location>
        <begin position="273"/>
        <end position="427"/>
    </location>
</feature>
<dbReference type="Gene3D" id="1.10.150.870">
    <property type="match status" value="1"/>
</dbReference>
<feature type="domain" description="PHP" evidence="7">
    <location>
        <begin position="5"/>
        <end position="145"/>
    </location>
</feature>
<proteinExistence type="predicted"/>
<dbReference type="AlphaFoldDB" id="A0A6I8M588"/>
<evidence type="ECO:0000259" key="10">
    <source>
        <dbReference type="Pfam" id="PF17657"/>
    </source>
</evidence>
<name>A0A6I8M588_9FUSO</name>
<dbReference type="InterPro" id="IPR004013">
    <property type="entry name" value="PHP_dom"/>
</dbReference>
<keyword evidence="2" id="KW-0808">Transferase</keyword>
<gene>
    <name evidence="11" type="ORF">OMES3154_00370</name>
</gene>
<evidence type="ECO:0000259" key="7">
    <source>
        <dbReference type="Pfam" id="PF02811"/>
    </source>
</evidence>
<dbReference type="EMBL" id="CABWIB010000001">
    <property type="protein sequence ID" value="VWL85088.1"/>
    <property type="molecule type" value="Genomic_DNA"/>
</dbReference>
<dbReference type="EC" id="2.7.7.7" evidence="1"/>
<dbReference type="InterPro" id="IPR016195">
    <property type="entry name" value="Pol/histidinol_Pase-like"/>
</dbReference>
<comment type="catalytic activity">
    <reaction evidence="6">
        <text>DNA(n) + a 2'-deoxyribonucleoside 5'-triphosphate = DNA(n+1) + diphosphate</text>
        <dbReference type="Rhea" id="RHEA:22508"/>
        <dbReference type="Rhea" id="RHEA-COMP:17339"/>
        <dbReference type="Rhea" id="RHEA-COMP:17340"/>
        <dbReference type="ChEBI" id="CHEBI:33019"/>
        <dbReference type="ChEBI" id="CHEBI:61560"/>
        <dbReference type="ChEBI" id="CHEBI:173112"/>
        <dbReference type="EC" id="2.7.7.7"/>
    </reaction>
</comment>
<dbReference type="RefSeq" id="WP_156683112.1">
    <property type="nucleotide sequence ID" value="NZ_CABWIB010000001.1"/>
</dbReference>
<dbReference type="Pfam" id="PF14579">
    <property type="entry name" value="HHH_6"/>
    <property type="match status" value="1"/>
</dbReference>
<feature type="domain" description="DNA polymerase III alpha subunit finger" evidence="10">
    <location>
        <begin position="486"/>
        <end position="644"/>
    </location>
</feature>
<feature type="domain" description="DNA polymerase helix-hairpin-helix motif" evidence="9">
    <location>
        <begin position="718"/>
        <end position="805"/>
    </location>
</feature>
<evidence type="ECO:0000256" key="4">
    <source>
        <dbReference type="ARBA" id="ARBA00022705"/>
    </source>
</evidence>
<evidence type="ECO:0000313" key="12">
    <source>
        <dbReference type="Proteomes" id="UP000419017"/>
    </source>
</evidence>
<dbReference type="Pfam" id="PF07733">
    <property type="entry name" value="DNA_pol3_alpha"/>
    <property type="match status" value="1"/>
</dbReference>
<evidence type="ECO:0000256" key="1">
    <source>
        <dbReference type="ARBA" id="ARBA00012417"/>
    </source>
</evidence>
<dbReference type="Gene3D" id="3.20.20.140">
    <property type="entry name" value="Metal-dependent hydrolases"/>
    <property type="match status" value="1"/>
</dbReference>
<dbReference type="NCBIfam" id="TIGR00594">
    <property type="entry name" value="polc"/>
    <property type="match status" value="1"/>
</dbReference>
<evidence type="ECO:0000256" key="2">
    <source>
        <dbReference type="ARBA" id="ARBA00022679"/>
    </source>
</evidence>
<dbReference type="Pfam" id="PF17657">
    <property type="entry name" value="DNA_pol3_finger"/>
    <property type="match status" value="1"/>
</dbReference>
<dbReference type="InterPro" id="IPR004805">
    <property type="entry name" value="DnaE2/DnaE/PolC"/>
</dbReference>
<organism evidence="11 12">
    <name type="scientific">Oceanivirga miroungae</name>
    <dbReference type="NCBI Taxonomy" id="1130046"/>
    <lineage>
        <taxon>Bacteria</taxon>
        <taxon>Fusobacteriati</taxon>
        <taxon>Fusobacteriota</taxon>
        <taxon>Fusobacteriia</taxon>
        <taxon>Fusobacteriales</taxon>
        <taxon>Leptotrichiaceae</taxon>
        <taxon>Oceanivirga</taxon>
    </lineage>
</organism>
<accession>A0A6I8M588</accession>
<dbReference type="InterPro" id="IPR040982">
    <property type="entry name" value="DNA_pol3_finger"/>
</dbReference>
<keyword evidence="3" id="KW-0548">Nucleotidyltransferase</keyword>
<evidence type="ECO:0000256" key="5">
    <source>
        <dbReference type="ARBA" id="ARBA00022932"/>
    </source>
</evidence>
<dbReference type="Pfam" id="PF02811">
    <property type="entry name" value="PHP"/>
    <property type="match status" value="1"/>
</dbReference>
<dbReference type="GO" id="GO:0008408">
    <property type="term" value="F:3'-5' exonuclease activity"/>
    <property type="evidence" value="ECO:0007669"/>
    <property type="project" value="InterPro"/>
</dbReference>
<evidence type="ECO:0000313" key="11">
    <source>
        <dbReference type="EMBL" id="VWL85088.1"/>
    </source>
</evidence>
<dbReference type="GO" id="GO:0006260">
    <property type="term" value="P:DNA replication"/>
    <property type="evidence" value="ECO:0007669"/>
    <property type="project" value="UniProtKB-KW"/>
</dbReference>
<reference evidence="11 12" key="1">
    <citation type="submission" date="2019-10" db="EMBL/GenBank/DDBJ databases">
        <authorList>
            <person name="Blom J."/>
        </authorList>
    </citation>
    <scope>NUCLEOTIDE SEQUENCE [LARGE SCALE GENOMIC DNA]</scope>
    <source>
        <strain evidence="11 12">ES3154-GLU</strain>
    </source>
</reference>
<dbReference type="PANTHER" id="PTHR32294">
    <property type="entry name" value="DNA POLYMERASE III SUBUNIT ALPHA"/>
    <property type="match status" value="1"/>
</dbReference>
<dbReference type="Proteomes" id="UP000419017">
    <property type="component" value="Unassembled WGS sequence"/>
</dbReference>
<protein>
    <recommendedName>
        <fullName evidence="1">DNA-directed DNA polymerase</fullName>
        <ecNumber evidence="1">2.7.7.7</ecNumber>
    </recommendedName>
</protein>
<dbReference type="PANTHER" id="PTHR32294:SF0">
    <property type="entry name" value="DNA POLYMERASE III SUBUNIT ALPHA"/>
    <property type="match status" value="1"/>
</dbReference>
<evidence type="ECO:0000259" key="8">
    <source>
        <dbReference type="Pfam" id="PF07733"/>
    </source>
</evidence>
<evidence type="ECO:0000259" key="9">
    <source>
        <dbReference type="Pfam" id="PF14579"/>
    </source>
</evidence>
<evidence type="ECO:0000256" key="3">
    <source>
        <dbReference type="ARBA" id="ARBA00022695"/>
    </source>
</evidence>
<keyword evidence="12" id="KW-1185">Reference proteome</keyword>